<protein>
    <recommendedName>
        <fullName evidence="9">Nuclear receptor domain-containing protein</fullName>
    </recommendedName>
</protein>
<dbReference type="PANTHER" id="PTHR24082:SF283">
    <property type="entry name" value="NUCLEAR HORMONE RECEPTOR HR96"/>
    <property type="match status" value="1"/>
</dbReference>
<dbReference type="PRINTS" id="PR00047">
    <property type="entry name" value="STROIDFINGER"/>
</dbReference>
<gene>
    <name evidence="10" type="ORF">SMN809_LOCUS70671</name>
</gene>
<keyword evidence="5" id="KW-0238">DNA-binding</keyword>
<dbReference type="Proteomes" id="UP000676336">
    <property type="component" value="Unassembled WGS sequence"/>
</dbReference>
<dbReference type="GO" id="GO:0000122">
    <property type="term" value="P:negative regulation of transcription by RNA polymerase II"/>
    <property type="evidence" value="ECO:0007669"/>
    <property type="project" value="TreeGrafter"/>
</dbReference>
<dbReference type="InterPro" id="IPR001628">
    <property type="entry name" value="Znf_hrmn_rcpt"/>
</dbReference>
<comment type="caution">
    <text evidence="10">The sequence shown here is derived from an EMBL/GenBank/DDBJ whole genome shotgun (WGS) entry which is preliminary data.</text>
</comment>
<keyword evidence="3" id="KW-0862">Zinc</keyword>
<evidence type="ECO:0000313" key="11">
    <source>
        <dbReference type="Proteomes" id="UP000676336"/>
    </source>
</evidence>
<evidence type="ECO:0000313" key="10">
    <source>
        <dbReference type="EMBL" id="CAF5186503.1"/>
    </source>
</evidence>
<dbReference type="AlphaFoldDB" id="A0A8S3HUB3"/>
<reference evidence="10" key="1">
    <citation type="submission" date="2021-02" db="EMBL/GenBank/DDBJ databases">
        <authorList>
            <person name="Nowell W R."/>
        </authorList>
    </citation>
    <scope>NUCLEOTIDE SEQUENCE</scope>
</reference>
<evidence type="ECO:0000256" key="3">
    <source>
        <dbReference type="ARBA" id="ARBA00022833"/>
    </source>
</evidence>
<keyword evidence="4" id="KW-0805">Transcription regulation</keyword>
<dbReference type="GO" id="GO:0000978">
    <property type="term" value="F:RNA polymerase II cis-regulatory region sequence-specific DNA binding"/>
    <property type="evidence" value="ECO:0007669"/>
    <property type="project" value="TreeGrafter"/>
</dbReference>
<dbReference type="GO" id="GO:0045944">
    <property type="term" value="P:positive regulation of transcription by RNA polymerase II"/>
    <property type="evidence" value="ECO:0007669"/>
    <property type="project" value="TreeGrafter"/>
</dbReference>
<dbReference type="SMART" id="SM00399">
    <property type="entry name" value="ZnF_C4"/>
    <property type="match status" value="1"/>
</dbReference>
<feature type="domain" description="Nuclear receptor" evidence="9">
    <location>
        <begin position="55"/>
        <end position="131"/>
    </location>
</feature>
<sequence>MNADSCHPSNHRNYSKFTHNSINAYLEDPNSSVSDMLDKYDVTMMNSENVKQKKNLRCVVCGGRAFGYNFDQISCESCKAFFRRNALRDMSDLHCRFSGNCNITVESRRHCSYCRITKCFVVGTYEKYFHSNYLSDIRTKD</sequence>
<dbReference type="InterPro" id="IPR013088">
    <property type="entry name" value="Znf_NHR/GATA"/>
</dbReference>
<keyword evidence="2" id="KW-0863">Zinc-finger</keyword>
<evidence type="ECO:0000256" key="2">
    <source>
        <dbReference type="ARBA" id="ARBA00022771"/>
    </source>
</evidence>
<dbReference type="InterPro" id="IPR050234">
    <property type="entry name" value="Nuclear_hormone_rcpt_NR1"/>
</dbReference>
<evidence type="ECO:0000256" key="6">
    <source>
        <dbReference type="ARBA" id="ARBA00023163"/>
    </source>
</evidence>
<name>A0A8S3HUB3_9BILA</name>
<evidence type="ECO:0000256" key="7">
    <source>
        <dbReference type="ARBA" id="ARBA00023170"/>
    </source>
</evidence>
<keyword evidence="6" id="KW-0804">Transcription</keyword>
<keyword evidence="1" id="KW-0479">Metal-binding</keyword>
<dbReference type="GO" id="GO:0030154">
    <property type="term" value="P:cell differentiation"/>
    <property type="evidence" value="ECO:0007669"/>
    <property type="project" value="TreeGrafter"/>
</dbReference>
<dbReference type="Pfam" id="PF00105">
    <property type="entry name" value="zf-C4"/>
    <property type="match status" value="1"/>
</dbReference>
<dbReference type="Gene3D" id="3.30.50.10">
    <property type="entry name" value="Erythroid Transcription Factor GATA-1, subunit A"/>
    <property type="match status" value="1"/>
</dbReference>
<evidence type="ECO:0000259" key="9">
    <source>
        <dbReference type="PROSITE" id="PS51030"/>
    </source>
</evidence>
<dbReference type="GO" id="GO:0004879">
    <property type="term" value="F:nuclear receptor activity"/>
    <property type="evidence" value="ECO:0007669"/>
    <property type="project" value="TreeGrafter"/>
</dbReference>
<organism evidence="10 11">
    <name type="scientific">Rotaria magnacalcarata</name>
    <dbReference type="NCBI Taxonomy" id="392030"/>
    <lineage>
        <taxon>Eukaryota</taxon>
        <taxon>Metazoa</taxon>
        <taxon>Spiralia</taxon>
        <taxon>Gnathifera</taxon>
        <taxon>Rotifera</taxon>
        <taxon>Eurotatoria</taxon>
        <taxon>Bdelloidea</taxon>
        <taxon>Philodinida</taxon>
        <taxon>Philodinidae</taxon>
        <taxon>Rotaria</taxon>
    </lineage>
</organism>
<keyword evidence="7" id="KW-0675">Receptor</keyword>
<accession>A0A8S3HUB3</accession>
<dbReference type="PANTHER" id="PTHR24082">
    <property type="entry name" value="NUCLEAR HORMONE RECEPTOR"/>
    <property type="match status" value="1"/>
</dbReference>
<dbReference type="EMBL" id="CAJOBI010321963">
    <property type="protein sequence ID" value="CAF5186503.1"/>
    <property type="molecule type" value="Genomic_DNA"/>
</dbReference>
<dbReference type="SUPFAM" id="SSF57716">
    <property type="entry name" value="Glucocorticoid receptor-like (DNA-binding domain)"/>
    <property type="match status" value="1"/>
</dbReference>
<evidence type="ECO:0000256" key="8">
    <source>
        <dbReference type="ARBA" id="ARBA00023242"/>
    </source>
</evidence>
<evidence type="ECO:0000256" key="1">
    <source>
        <dbReference type="ARBA" id="ARBA00022723"/>
    </source>
</evidence>
<dbReference type="PROSITE" id="PS51030">
    <property type="entry name" value="NUCLEAR_REC_DBD_2"/>
    <property type="match status" value="1"/>
</dbReference>
<proteinExistence type="predicted"/>
<dbReference type="GO" id="GO:0008270">
    <property type="term" value="F:zinc ion binding"/>
    <property type="evidence" value="ECO:0007669"/>
    <property type="project" value="UniProtKB-KW"/>
</dbReference>
<evidence type="ECO:0000256" key="4">
    <source>
        <dbReference type="ARBA" id="ARBA00023015"/>
    </source>
</evidence>
<keyword evidence="8" id="KW-0539">Nucleus</keyword>
<evidence type="ECO:0000256" key="5">
    <source>
        <dbReference type="ARBA" id="ARBA00023125"/>
    </source>
</evidence>